<comment type="catalytic activity">
    <reaction evidence="6 7">
        <text>cytidine(34) in tRNA(Ile2) + L-lysine + ATP = lysidine(34) in tRNA(Ile2) + AMP + diphosphate + H(+)</text>
        <dbReference type="Rhea" id="RHEA:43744"/>
        <dbReference type="Rhea" id="RHEA-COMP:10625"/>
        <dbReference type="Rhea" id="RHEA-COMP:10670"/>
        <dbReference type="ChEBI" id="CHEBI:15378"/>
        <dbReference type="ChEBI" id="CHEBI:30616"/>
        <dbReference type="ChEBI" id="CHEBI:32551"/>
        <dbReference type="ChEBI" id="CHEBI:33019"/>
        <dbReference type="ChEBI" id="CHEBI:82748"/>
        <dbReference type="ChEBI" id="CHEBI:83665"/>
        <dbReference type="ChEBI" id="CHEBI:456215"/>
        <dbReference type="EC" id="6.3.4.19"/>
    </reaction>
</comment>
<evidence type="ECO:0000256" key="1">
    <source>
        <dbReference type="ARBA" id="ARBA00022490"/>
    </source>
</evidence>
<evidence type="ECO:0000313" key="12">
    <source>
        <dbReference type="Proteomes" id="UP000028878"/>
    </source>
</evidence>
<dbReference type="SUPFAM" id="SSF82829">
    <property type="entry name" value="MesJ substrate recognition domain-like"/>
    <property type="match status" value="1"/>
</dbReference>
<feature type="binding site" evidence="7">
    <location>
        <begin position="47"/>
        <end position="52"/>
    </location>
    <ligand>
        <name>ATP</name>
        <dbReference type="ChEBI" id="CHEBI:30616"/>
    </ligand>
</feature>
<dbReference type="SUPFAM" id="SSF52402">
    <property type="entry name" value="Adenine nucleotide alpha hydrolases-like"/>
    <property type="match status" value="1"/>
</dbReference>
<keyword evidence="3 7" id="KW-0819">tRNA processing</keyword>
<dbReference type="GO" id="GO:0005737">
    <property type="term" value="C:cytoplasm"/>
    <property type="evidence" value="ECO:0007669"/>
    <property type="project" value="UniProtKB-SubCell"/>
</dbReference>
<dbReference type="InterPro" id="IPR011063">
    <property type="entry name" value="TilS/TtcA_N"/>
</dbReference>
<dbReference type="CDD" id="cd01992">
    <property type="entry name" value="TilS_N"/>
    <property type="match status" value="1"/>
</dbReference>
<evidence type="ECO:0000313" key="11">
    <source>
        <dbReference type="EMBL" id="CDN88882.1"/>
    </source>
</evidence>
<evidence type="ECO:0000256" key="7">
    <source>
        <dbReference type="HAMAP-Rule" id="MF_01161"/>
    </source>
</evidence>
<feature type="region of interest" description="Disordered" evidence="8">
    <location>
        <begin position="1"/>
        <end position="20"/>
    </location>
</feature>
<dbReference type="AlphaFoldDB" id="A0A1L1PFN7"/>
<accession>A0A1L1PFN7</accession>
<dbReference type="Proteomes" id="UP000028878">
    <property type="component" value="Unassembled WGS sequence"/>
</dbReference>
<dbReference type="Pfam" id="PF01171">
    <property type="entry name" value="ATP_bind_3"/>
    <property type="match status" value="1"/>
</dbReference>
<dbReference type="Gene3D" id="1.20.59.20">
    <property type="match status" value="1"/>
</dbReference>
<sequence length="337" mass="36040">MAASPTPRPTSKTVAEANGWPGADELGDWAARHSIDQDSAPIGIACSGGADSVALLLAAHARWPGRCVALHVHHGLQDAADDFEVCVRELASSLGLPVHVARVNARHAAGQSPEDAARLARYAALAELAKGQGIGWVLVAQHGDDQAETVLLALSRGAGLPGLAAMPEAFERHGQRFGRPWLGVPSHSLREALMARDQRFVDDPSNGDERYTRNRIRAQLMPAWARAFPGYRAALARSAAHAAQAQRLLDELASIDLLAIGEPPSLVGLQGLSRDRQANALRHWLRRAHGVAPSAAQLDELLDQVHACRTRGHAIRIKVADGFVKRDGECLAYTPSV</sequence>
<feature type="domain" description="tRNA(Ile)-lysidine synthase substrate-binding" evidence="10">
    <location>
        <begin position="266"/>
        <end position="318"/>
    </location>
</feature>
<comment type="similarity">
    <text evidence="7">Belongs to the tRNA(Ile)-lysidine synthase family.</text>
</comment>
<evidence type="ECO:0000256" key="4">
    <source>
        <dbReference type="ARBA" id="ARBA00022741"/>
    </source>
</evidence>
<dbReference type="InterPro" id="IPR012094">
    <property type="entry name" value="tRNA_Ile_lys_synt"/>
</dbReference>
<dbReference type="Pfam" id="PF09179">
    <property type="entry name" value="TilS"/>
    <property type="match status" value="1"/>
</dbReference>
<keyword evidence="5 7" id="KW-0067">ATP-binding</keyword>
<evidence type="ECO:0000259" key="9">
    <source>
        <dbReference type="Pfam" id="PF01171"/>
    </source>
</evidence>
<keyword evidence="2 7" id="KW-0436">Ligase</keyword>
<organism evidence="11 12">
    <name type="scientific">Hydrogenophaga intermedia</name>
    <dbReference type="NCBI Taxonomy" id="65786"/>
    <lineage>
        <taxon>Bacteria</taxon>
        <taxon>Pseudomonadati</taxon>
        <taxon>Pseudomonadota</taxon>
        <taxon>Betaproteobacteria</taxon>
        <taxon>Burkholderiales</taxon>
        <taxon>Comamonadaceae</taxon>
        <taxon>Hydrogenophaga</taxon>
    </lineage>
</organism>
<dbReference type="InterPro" id="IPR014729">
    <property type="entry name" value="Rossmann-like_a/b/a_fold"/>
</dbReference>
<dbReference type="EMBL" id="CCAE010000031">
    <property type="protein sequence ID" value="CDN88882.1"/>
    <property type="molecule type" value="Genomic_DNA"/>
</dbReference>
<evidence type="ECO:0000256" key="2">
    <source>
        <dbReference type="ARBA" id="ARBA00022598"/>
    </source>
</evidence>
<comment type="domain">
    <text evidence="7">The N-terminal region contains the highly conserved SGGXDS motif, predicted to be a P-loop motif involved in ATP binding.</text>
</comment>
<dbReference type="NCBIfam" id="TIGR02432">
    <property type="entry name" value="lysidine_TilS_N"/>
    <property type="match status" value="1"/>
</dbReference>
<evidence type="ECO:0000256" key="3">
    <source>
        <dbReference type="ARBA" id="ARBA00022694"/>
    </source>
</evidence>
<comment type="function">
    <text evidence="7">Ligates lysine onto the cytidine present at position 34 of the AUA codon-specific tRNA(Ile) that contains the anticodon CAU, in an ATP-dependent manner. Cytidine is converted to lysidine, thus changing the amino acid specificity of the tRNA from methionine to isoleucine.</text>
</comment>
<protein>
    <recommendedName>
        <fullName evidence="7">tRNA(Ile)-lysidine synthase</fullName>
        <ecNumber evidence="7">6.3.4.19</ecNumber>
    </recommendedName>
    <alternativeName>
        <fullName evidence="7">tRNA(Ile)-2-lysyl-cytidine synthase</fullName>
    </alternativeName>
    <alternativeName>
        <fullName evidence="7">tRNA(Ile)-lysidine synthetase</fullName>
    </alternativeName>
</protein>
<reference evidence="12" key="1">
    <citation type="submission" date="2014-11" db="EMBL/GenBank/DDBJ databases">
        <title>Draft genome sequence of Hydrogenophaga intermedia S1.</title>
        <authorList>
            <person name="Gan H.M."/>
            <person name="Chew T.H."/>
            <person name="Stolz A."/>
        </authorList>
    </citation>
    <scope>NUCLEOTIDE SEQUENCE [LARGE SCALE GENOMIC DNA]</scope>
    <source>
        <strain evidence="12">S1</strain>
    </source>
</reference>
<keyword evidence="4 7" id="KW-0547">Nucleotide-binding</keyword>
<evidence type="ECO:0000256" key="5">
    <source>
        <dbReference type="ARBA" id="ARBA00022840"/>
    </source>
</evidence>
<feature type="domain" description="tRNA(Ile)-lysidine/2-thiocytidine synthase N-terminal" evidence="9">
    <location>
        <begin position="43"/>
        <end position="218"/>
    </location>
</feature>
<dbReference type="GO" id="GO:0032267">
    <property type="term" value="F:tRNA(Ile)-lysidine synthase activity"/>
    <property type="evidence" value="ECO:0007669"/>
    <property type="project" value="UniProtKB-EC"/>
</dbReference>
<keyword evidence="1 7" id="KW-0963">Cytoplasm</keyword>
<name>A0A1L1PFN7_HYDIT</name>
<dbReference type="InterPro" id="IPR012795">
    <property type="entry name" value="tRNA_Ile_lys_synt_N"/>
</dbReference>
<dbReference type="InterPro" id="IPR015262">
    <property type="entry name" value="tRNA_Ile_lys_synt_subst-bd"/>
</dbReference>
<evidence type="ECO:0000256" key="8">
    <source>
        <dbReference type="SAM" id="MobiDB-lite"/>
    </source>
</evidence>
<comment type="subcellular location">
    <subcellularLocation>
        <location evidence="7">Cytoplasm</location>
    </subcellularLocation>
</comment>
<dbReference type="GO" id="GO:0006400">
    <property type="term" value="P:tRNA modification"/>
    <property type="evidence" value="ECO:0007669"/>
    <property type="project" value="UniProtKB-UniRule"/>
</dbReference>
<dbReference type="Gene3D" id="3.40.50.620">
    <property type="entry name" value="HUPs"/>
    <property type="match status" value="1"/>
</dbReference>
<dbReference type="PANTHER" id="PTHR43033">
    <property type="entry name" value="TRNA(ILE)-LYSIDINE SYNTHASE-RELATED"/>
    <property type="match status" value="1"/>
</dbReference>
<evidence type="ECO:0000256" key="6">
    <source>
        <dbReference type="ARBA" id="ARBA00048539"/>
    </source>
</evidence>
<dbReference type="EC" id="6.3.4.19" evidence="7"/>
<dbReference type="PANTHER" id="PTHR43033:SF1">
    <property type="entry name" value="TRNA(ILE)-LYSIDINE SYNTHASE-RELATED"/>
    <property type="match status" value="1"/>
</dbReference>
<keyword evidence="12" id="KW-1185">Reference proteome</keyword>
<dbReference type="GO" id="GO:0005524">
    <property type="term" value="F:ATP binding"/>
    <property type="evidence" value="ECO:0007669"/>
    <property type="project" value="UniProtKB-UniRule"/>
</dbReference>
<proteinExistence type="inferred from homology"/>
<dbReference type="HAMAP" id="MF_01161">
    <property type="entry name" value="tRNA_Ile_lys_synt"/>
    <property type="match status" value="1"/>
</dbReference>
<gene>
    <name evidence="7 11" type="primary">tilS</name>
    <name evidence="11" type="ORF">BN948_03318</name>
</gene>
<evidence type="ECO:0000259" key="10">
    <source>
        <dbReference type="Pfam" id="PF09179"/>
    </source>
</evidence>